<dbReference type="PATRIC" id="fig|28087.4.peg.1735"/>
<keyword evidence="4 7" id="KW-0812">Transmembrane</keyword>
<dbReference type="InterPro" id="IPR035965">
    <property type="entry name" value="PAS-like_dom_sf"/>
</dbReference>
<dbReference type="SUPFAM" id="SSF55785">
    <property type="entry name" value="PYP-like sensor domain (PAS domain)"/>
    <property type="match status" value="1"/>
</dbReference>
<dbReference type="SMART" id="SM00267">
    <property type="entry name" value="GGDEF"/>
    <property type="match status" value="1"/>
</dbReference>
<dbReference type="Pfam" id="PF13426">
    <property type="entry name" value="PAS_9"/>
    <property type="match status" value="1"/>
</dbReference>
<dbReference type="CDD" id="cd00130">
    <property type="entry name" value="PAS"/>
    <property type="match status" value="1"/>
</dbReference>
<feature type="transmembrane region" description="Helical" evidence="7">
    <location>
        <begin position="60"/>
        <end position="76"/>
    </location>
</feature>
<dbReference type="Gene3D" id="3.30.450.20">
    <property type="entry name" value="PAS domain"/>
    <property type="match status" value="1"/>
</dbReference>
<evidence type="ECO:0000256" key="4">
    <source>
        <dbReference type="ARBA" id="ARBA00022692"/>
    </source>
</evidence>
<dbReference type="InterPro" id="IPR007895">
    <property type="entry name" value="MASE1"/>
</dbReference>
<dbReference type="PANTHER" id="PTHR44757:SF2">
    <property type="entry name" value="BIOFILM ARCHITECTURE MAINTENANCE PROTEIN MBAA"/>
    <property type="match status" value="1"/>
</dbReference>
<feature type="transmembrane region" description="Helical" evidence="7">
    <location>
        <begin position="88"/>
        <end position="109"/>
    </location>
</feature>
<dbReference type="GO" id="GO:0005886">
    <property type="term" value="C:plasma membrane"/>
    <property type="evidence" value="ECO:0007669"/>
    <property type="project" value="UniProtKB-SubCell"/>
</dbReference>
<keyword evidence="5 7" id="KW-1133">Transmembrane helix</keyword>
<protein>
    <submittedName>
        <fullName evidence="10">Sensory box/GGDEF domain protein</fullName>
    </submittedName>
</protein>
<dbReference type="Gene3D" id="3.30.70.270">
    <property type="match status" value="1"/>
</dbReference>
<keyword evidence="6 7" id="KW-0472">Membrane</keyword>
<dbReference type="NCBIfam" id="TIGR00254">
    <property type="entry name" value="GGDEF"/>
    <property type="match status" value="1"/>
</dbReference>
<evidence type="ECO:0000256" key="2">
    <source>
        <dbReference type="ARBA" id="ARBA00004651"/>
    </source>
</evidence>
<dbReference type="InterPro" id="IPR000160">
    <property type="entry name" value="GGDEF_dom"/>
</dbReference>
<dbReference type="InterPro" id="IPR042240">
    <property type="entry name" value="CHASE_sf"/>
</dbReference>
<dbReference type="RefSeq" id="WP_027271951.1">
    <property type="nucleotide sequence ID" value="NZ_CAAAJE010000029.1"/>
</dbReference>
<dbReference type="PROSITE" id="PS50887">
    <property type="entry name" value="GGDEF"/>
    <property type="match status" value="1"/>
</dbReference>
<dbReference type="GO" id="GO:0003824">
    <property type="term" value="F:catalytic activity"/>
    <property type="evidence" value="ECO:0007669"/>
    <property type="project" value="UniProtKB-ARBA"/>
</dbReference>
<dbReference type="NCBIfam" id="TIGR00229">
    <property type="entry name" value="sensory_box"/>
    <property type="match status" value="1"/>
</dbReference>
<dbReference type="FunFam" id="3.30.70.270:FF:000001">
    <property type="entry name" value="Diguanylate cyclase domain protein"/>
    <property type="match status" value="1"/>
</dbReference>
<comment type="caution">
    <text evidence="10">The sequence shown here is derived from an EMBL/GenBank/DDBJ whole genome shotgun (WGS) entry which is preliminary data.</text>
</comment>
<feature type="domain" description="PAS" evidence="8">
    <location>
        <begin position="511"/>
        <end position="559"/>
    </location>
</feature>
<feature type="domain" description="GGDEF" evidence="9">
    <location>
        <begin position="671"/>
        <end position="804"/>
    </location>
</feature>
<dbReference type="AlphaFoldDB" id="A0A0W0YMJ6"/>
<dbReference type="eggNOG" id="COG3447">
    <property type="taxonomic scope" value="Bacteria"/>
</dbReference>
<evidence type="ECO:0000256" key="6">
    <source>
        <dbReference type="ARBA" id="ARBA00023136"/>
    </source>
</evidence>
<evidence type="ECO:0000259" key="9">
    <source>
        <dbReference type="PROSITE" id="PS50887"/>
    </source>
</evidence>
<dbReference type="CDD" id="cd01949">
    <property type="entry name" value="GGDEF"/>
    <property type="match status" value="1"/>
</dbReference>
<accession>A0A0W0YMJ6</accession>
<evidence type="ECO:0000256" key="1">
    <source>
        <dbReference type="ARBA" id="ARBA00001946"/>
    </source>
</evidence>
<dbReference type="EMBL" id="LNYV01000015">
    <property type="protein sequence ID" value="KTD58098.1"/>
    <property type="molecule type" value="Genomic_DNA"/>
</dbReference>
<dbReference type="eggNOG" id="COG5001">
    <property type="taxonomic scope" value="Bacteria"/>
</dbReference>
<evidence type="ECO:0000256" key="3">
    <source>
        <dbReference type="ARBA" id="ARBA00022475"/>
    </source>
</evidence>
<dbReference type="PANTHER" id="PTHR44757">
    <property type="entry name" value="DIGUANYLATE CYCLASE DGCP"/>
    <property type="match status" value="1"/>
</dbReference>
<evidence type="ECO:0000313" key="10">
    <source>
        <dbReference type="EMBL" id="KTD58098.1"/>
    </source>
</evidence>
<evidence type="ECO:0000256" key="5">
    <source>
        <dbReference type="ARBA" id="ARBA00022989"/>
    </source>
</evidence>
<dbReference type="Pfam" id="PF05231">
    <property type="entry name" value="MASE1"/>
    <property type="match status" value="1"/>
</dbReference>
<keyword evidence="3" id="KW-1003">Cell membrane</keyword>
<gene>
    <name evidence="10" type="ORF">Lsai_1620</name>
</gene>
<feature type="transmembrane region" description="Helical" evidence="7">
    <location>
        <begin position="467"/>
        <end position="491"/>
    </location>
</feature>
<feature type="transmembrane region" description="Helical" evidence="7">
    <location>
        <begin position="125"/>
        <end position="151"/>
    </location>
</feature>
<organism evidence="10 11">
    <name type="scientific">Legionella sainthelensi</name>
    <dbReference type="NCBI Taxonomy" id="28087"/>
    <lineage>
        <taxon>Bacteria</taxon>
        <taxon>Pseudomonadati</taxon>
        <taxon>Pseudomonadota</taxon>
        <taxon>Gammaproteobacteria</taxon>
        <taxon>Legionellales</taxon>
        <taxon>Legionellaceae</taxon>
        <taxon>Legionella</taxon>
    </lineage>
</organism>
<dbReference type="SUPFAM" id="SSF55073">
    <property type="entry name" value="Nucleotide cyclase"/>
    <property type="match status" value="1"/>
</dbReference>
<evidence type="ECO:0000256" key="7">
    <source>
        <dbReference type="SAM" id="Phobius"/>
    </source>
</evidence>
<comment type="subcellular location">
    <subcellularLocation>
        <location evidence="2">Cell membrane</location>
        <topology evidence="2">Multi-pass membrane protein</topology>
    </subcellularLocation>
</comment>
<dbReference type="OrthoDB" id="5652464at2"/>
<feature type="transmembrane region" description="Helical" evidence="7">
    <location>
        <begin position="12"/>
        <end position="31"/>
    </location>
</feature>
<dbReference type="SMART" id="SM00091">
    <property type="entry name" value="PAS"/>
    <property type="match status" value="1"/>
</dbReference>
<reference evidence="10 11" key="1">
    <citation type="submission" date="2015-11" db="EMBL/GenBank/DDBJ databases">
        <title>Genomic analysis of 38 Legionella species identifies large and diverse effector repertoires.</title>
        <authorList>
            <person name="Burstein D."/>
            <person name="Amaro F."/>
            <person name="Zusman T."/>
            <person name="Lifshitz Z."/>
            <person name="Cohen O."/>
            <person name="Gilbert J.A."/>
            <person name="Pupko T."/>
            <person name="Shuman H.A."/>
            <person name="Segal G."/>
        </authorList>
    </citation>
    <scope>NUCLEOTIDE SEQUENCE [LARGE SCALE GENOMIC DNA]</scope>
    <source>
        <strain evidence="10 11">Mt.St.Helens-4</strain>
    </source>
</reference>
<dbReference type="Gene3D" id="3.30.450.350">
    <property type="entry name" value="CHASE domain"/>
    <property type="match status" value="1"/>
</dbReference>
<dbReference type="Pfam" id="PF00990">
    <property type="entry name" value="GGDEF"/>
    <property type="match status" value="1"/>
</dbReference>
<dbReference type="InterPro" id="IPR052155">
    <property type="entry name" value="Biofilm_reg_signaling"/>
</dbReference>
<dbReference type="Proteomes" id="UP000054621">
    <property type="component" value="Unassembled WGS sequence"/>
</dbReference>
<dbReference type="InterPro" id="IPR000014">
    <property type="entry name" value="PAS"/>
</dbReference>
<comment type="cofactor">
    <cofactor evidence="1">
        <name>Mg(2+)</name>
        <dbReference type="ChEBI" id="CHEBI:18420"/>
    </cofactor>
</comment>
<proteinExistence type="predicted"/>
<sequence>MKEKIALKKIVLYNLVVIFFYILCGFLGLMLAVPPGYATTIWASSGIALGSVLVWNLRTLPGIFIASFILNCYITFNNLGDLFDFSKLFPGLITGASASLQALFGWWLVKRFVRLNNPLLLPKDILIFALLTGPVSCIVAATISNISLYFLGVISYENLSLSWITWWIGDSIGALIFTPVFLILFAKPRKLWRSRIIPILVPLCLTFIIVIIAHVFYRYSEFKHVQSKFAAVIQYKFNLLTEKLKLTKETASTTSLFLATTPIINNEEFQRLGTLLLQENSIIQSIQWAPKVINKEDFEKKHHLEILEKISKNYSSSKKKSVYYPILFTVSKGPDVFPNGYDLSSNSHLMNKLNNIHVLLERKGKIDKMLIISSVYRSNQLVGFTILQIDFIKLFNQFFDNFLNYSNLTIQINSSGLNAPVFESYNKAIKYNPDELFNISYTKHFADLAWNINATLSPYFLFNRFPWQAWLALTTTLFFCVLMNIILFILYGQRYLIQYLAYAKTMQLKTEKAKNLLLLNAAGEGIFRIDVNYKITFINPAAKKLLGYSSNELKNESIIKILCEKTTPLKQIEGTLIHKAIQEQTIISAKEAEFWKKDHSCLSVEYTCIPVIINHKVIGAAIIFSDITERLNNEKKLIKMAHYDPLTKLPNRQSFFDYLEHALARACKSKTKLGLCFIDVDNFKVINDTFGHTYGDKLLMALSEIITPYLREMDYFARIGGDEFGLIFEQVRQDNDLVKIFERILSAFHDPIQIDDVFIKTSISIGVAMYPKNGSDTQTLFVNADIAMYHAKAKGKATYSFFRQKDH</sequence>
<feature type="transmembrane region" description="Helical" evidence="7">
    <location>
        <begin position="163"/>
        <end position="185"/>
    </location>
</feature>
<feature type="transmembrane region" description="Helical" evidence="7">
    <location>
        <begin position="197"/>
        <end position="217"/>
    </location>
</feature>
<dbReference type="STRING" id="28087.Lsai_1620"/>
<name>A0A0W0YMJ6_9GAMM</name>
<evidence type="ECO:0000313" key="11">
    <source>
        <dbReference type="Proteomes" id="UP000054621"/>
    </source>
</evidence>
<dbReference type="InterPro" id="IPR029787">
    <property type="entry name" value="Nucleotide_cyclase"/>
</dbReference>
<dbReference type="InterPro" id="IPR043128">
    <property type="entry name" value="Rev_trsase/Diguanyl_cyclase"/>
</dbReference>
<dbReference type="PROSITE" id="PS50112">
    <property type="entry name" value="PAS"/>
    <property type="match status" value="1"/>
</dbReference>
<evidence type="ECO:0000259" key="8">
    <source>
        <dbReference type="PROSITE" id="PS50112"/>
    </source>
</evidence>